<evidence type="ECO:0008006" key="3">
    <source>
        <dbReference type="Google" id="ProtNLM"/>
    </source>
</evidence>
<gene>
    <name evidence="1" type="ORF">DL89DRAFT_265189</name>
</gene>
<organism evidence="1 2">
    <name type="scientific">Linderina pennispora</name>
    <dbReference type="NCBI Taxonomy" id="61395"/>
    <lineage>
        <taxon>Eukaryota</taxon>
        <taxon>Fungi</taxon>
        <taxon>Fungi incertae sedis</taxon>
        <taxon>Zoopagomycota</taxon>
        <taxon>Kickxellomycotina</taxon>
        <taxon>Kickxellomycetes</taxon>
        <taxon>Kickxellales</taxon>
        <taxon>Kickxellaceae</taxon>
        <taxon>Linderina</taxon>
    </lineage>
</organism>
<reference evidence="1 2" key="1">
    <citation type="submission" date="2016-07" db="EMBL/GenBank/DDBJ databases">
        <title>Pervasive Adenine N6-methylation of Active Genes in Fungi.</title>
        <authorList>
            <consortium name="DOE Joint Genome Institute"/>
            <person name="Mondo S.J."/>
            <person name="Dannebaum R.O."/>
            <person name="Kuo R.C."/>
            <person name="Labutti K."/>
            <person name="Haridas S."/>
            <person name="Kuo A."/>
            <person name="Salamov A."/>
            <person name="Ahrendt S.R."/>
            <person name="Lipzen A."/>
            <person name="Sullivan W."/>
            <person name="Andreopoulos W.B."/>
            <person name="Clum A."/>
            <person name="Lindquist E."/>
            <person name="Daum C."/>
            <person name="Ramamoorthy G.K."/>
            <person name="Gryganskyi A."/>
            <person name="Culley D."/>
            <person name="Magnuson J.K."/>
            <person name="James T.Y."/>
            <person name="O'Malley M.A."/>
            <person name="Stajich J.E."/>
            <person name="Spatafora J.W."/>
            <person name="Visel A."/>
            <person name="Grigoriev I.V."/>
        </authorList>
    </citation>
    <scope>NUCLEOTIDE SEQUENCE [LARGE SCALE GENOMIC DNA]</scope>
    <source>
        <strain evidence="1 2">ATCC 12442</strain>
    </source>
</reference>
<dbReference type="Proteomes" id="UP000193922">
    <property type="component" value="Unassembled WGS sequence"/>
</dbReference>
<comment type="caution">
    <text evidence="1">The sequence shown here is derived from an EMBL/GenBank/DDBJ whole genome shotgun (WGS) entry which is preliminary data.</text>
</comment>
<evidence type="ECO:0000313" key="1">
    <source>
        <dbReference type="EMBL" id="ORX73026.1"/>
    </source>
</evidence>
<proteinExistence type="predicted"/>
<dbReference type="EMBL" id="MCFD01000002">
    <property type="protein sequence ID" value="ORX73026.1"/>
    <property type="molecule type" value="Genomic_DNA"/>
</dbReference>
<dbReference type="AlphaFoldDB" id="A0A1Y1WII7"/>
<sequence>MPADSIQIIRELDAIIQSWISIHSQSVPLASTLGNLDEQIRTAAPDLLVSVLRTKSESTIAELRKTLRQYGHAIKQLDSLQRRLADEPVAGHGVRPADRQAAYTTEYLRRRALFDALTKDTVSVAGFVGQWAESKVDYAVEEEYLERLRLVRLARQWRSNQQEH</sequence>
<name>A0A1Y1WII7_9FUNG</name>
<dbReference type="RefSeq" id="XP_040746366.1">
    <property type="nucleotide sequence ID" value="XM_040886549.1"/>
</dbReference>
<keyword evidence="2" id="KW-1185">Reference proteome</keyword>
<dbReference type="OrthoDB" id="5572465at2759"/>
<dbReference type="GeneID" id="63803197"/>
<protein>
    <recommendedName>
        <fullName evidence="3">VPS37 C-terminal domain-containing protein</fullName>
    </recommendedName>
</protein>
<accession>A0A1Y1WII7</accession>
<evidence type="ECO:0000313" key="2">
    <source>
        <dbReference type="Proteomes" id="UP000193922"/>
    </source>
</evidence>